<dbReference type="Gene3D" id="2.120.10.10">
    <property type="match status" value="1"/>
</dbReference>
<keyword evidence="1" id="KW-0732">Signal</keyword>
<organism evidence="3 4">
    <name type="scientific">Neolewinella maritima</name>
    <dbReference type="NCBI Taxonomy" id="1383882"/>
    <lineage>
        <taxon>Bacteria</taxon>
        <taxon>Pseudomonadati</taxon>
        <taxon>Bacteroidota</taxon>
        <taxon>Saprospiria</taxon>
        <taxon>Saprospirales</taxon>
        <taxon>Lewinellaceae</taxon>
        <taxon>Neolewinella</taxon>
    </lineage>
</organism>
<evidence type="ECO:0000313" key="3">
    <source>
        <dbReference type="EMBL" id="CAH0998782.1"/>
    </source>
</evidence>
<evidence type="ECO:0000313" key="4">
    <source>
        <dbReference type="Proteomes" id="UP000837803"/>
    </source>
</evidence>
<dbReference type="PANTHER" id="PTHR43752:SF2">
    <property type="entry name" value="BNR_ASP-BOX REPEAT FAMILY PROTEIN"/>
    <property type="match status" value="1"/>
</dbReference>
<reference evidence="3" key="1">
    <citation type="submission" date="2021-12" db="EMBL/GenBank/DDBJ databases">
        <authorList>
            <person name="Rodrigo-Torres L."/>
            <person name="Arahal R. D."/>
            <person name="Lucena T."/>
        </authorList>
    </citation>
    <scope>NUCLEOTIDE SEQUENCE</scope>
    <source>
        <strain evidence="3">CECT 8419</strain>
    </source>
</reference>
<evidence type="ECO:0000259" key="2">
    <source>
        <dbReference type="Pfam" id="PF13088"/>
    </source>
</evidence>
<feature type="chain" id="PRO_5045783697" description="Sialidase domain-containing protein" evidence="1">
    <location>
        <begin position="20"/>
        <end position="376"/>
    </location>
</feature>
<dbReference type="PANTHER" id="PTHR43752">
    <property type="entry name" value="BNR/ASP-BOX REPEAT FAMILY PROTEIN"/>
    <property type="match status" value="1"/>
</dbReference>
<evidence type="ECO:0000256" key="1">
    <source>
        <dbReference type="SAM" id="SignalP"/>
    </source>
</evidence>
<name>A0ABN8EYI1_9BACT</name>
<dbReference type="SUPFAM" id="SSF50939">
    <property type="entry name" value="Sialidases"/>
    <property type="match status" value="1"/>
</dbReference>
<dbReference type="EMBL" id="CAKLPZ010000001">
    <property type="protein sequence ID" value="CAH0998782.1"/>
    <property type="molecule type" value="Genomic_DNA"/>
</dbReference>
<protein>
    <recommendedName>
        <fullName evidence="2">Sialidase domain-containing protein</fullName>
    </recommendedName>
</protein>
<sequence length="376" mass="41431">MRLVPLVILILFVTVPAYGQTPASTTEMEPQTYDIPELAQVGEGALLRREFIYSLDNKPTRSAHASTIMESPEGILIAFFAGTNEGAPDVGIRLSVLQDSRWSWPVEVANGFINDTLRYPTWNPVLFQPAGGALQLYYKLGPTPSDWWGMVKTSADNGRTWTDGTKLGKHPAIGHLVGPVKNKPVQLADGTLLSPSSTETTVDGDIRWQLHVERSTDGGRSWDVIGPLNDGITFDAIQPSILEFADGRLMMMARTRQDVVAQTWSEDRGMSWSEPVATHLPNPDAGTDALTLRDGRQLLIYNHKLKRNGERGRDHLNLAISDDGVTWTTVLTLENAPSEFGYAYPAIIQSADGLLHISYTHNREAIKYAVVDPSKL</sequence>
<dbReference type="Proteomes" id="UP000837803">
    <property type="component" value="Unassembled WGS sequence"/>
</dbReference>
<accession>A0ABN8EYI1</accession>
<dbReference type="RefSeq" id="WP_238749027.1">
    <property type="nucleotide sequence ID" value="NZ_CAKLPZ010000001.1"/>
</dbReference>
<comment type="caution">
    <text evidence="3">The sequence shown here is derived from an EMBL/GenBank/DDBJ whole genome shotgun (WGS) entry which is preliminary data.</text>
</comment>
<feature type="signal peptide" evidence="1">
    <location>
        <begin position="1"/>
        <end position="19"/>
    </location>
</feature>
<proteinExistence type="predicted"/>
<dbReference type="CDD" id="cd15482">
    <property type="entry name" value="Sialidase_non-viral"/>
    <property type="match status" value="1"/>
</dbReference>
<dbReference type="Pfam" id="PF13088">
    <property type="entry name" value="BNR_2"/>
    <property type="match status" value="1"/>
</dbReference>
<dbReference type="InterPro" id="IPR011040">
    <property type="entry name" value="Sialidase"/>
</dbReference>
<feature type="domain" description="Sialidase" evidence="2">
    <location>
        <begin position="75"/>
        <end position="357"/>
    </location>
</feature>
<gene>
    <name evidence="3" type="ORF">LEM8419_00121</name>
</gene>
<keyword evidence="4" id="KW-1185">Reference proteome</keyword>
<dbReference type="InterPro" id="IPR036278">
    <property type="entry name" value="Sialidase_sf"/>
</dbReference>